<protein>
    <submittedName>
        <fullName evidence="4">MerR HTH family regulatory protein</fullName>
    </submittedName>
</protein>
<dbReference type="Proteomes" id="UP000182126">
    <property type="component" value="Chromosome I"/>
</dbReference>
<dbReference type="EMBL" id="LT629770">
    <property type="protein sequence ID" value="SDS69585.1"/>
    <property type="molecule type" value="Genomic_DNA"/>
</dbReference>
<dbReference type="InterPro" id="IPR012925">
    <property type="entry name" value="TipAS_dom"/>
</dbReference>
<gene>
    <name evidence="4" type="ORF">SAMN04489809_2449</name>
</gene>
<dbReference type="SUPFAM" id="SSF46955">
    <property type="entry name" value="Putative DNA-binding domain"/>
    <property type="match status" value="1"/>
</dbReference>
<evidence type="ECO:0000259" key="3">
    <source>
        <dbReference type="PROSITE" id="PS50937"/>
    </source>
</evidence>
<evidence type="ECO:0000256" key="1">
    <source>
        <dbReference type="ARBA" id="ARBA00023125"/>
    </source>
</evidence>
<dbReference type="RefSeq" id="WP_060922302.1">
    <property type="nucleotide sequence ID" value="NZ_JBFBMG010000002.1"/>
</dbReference>
<dbReference type="Gene3D" id="1.10.490.50">
    <property type="entry name" value="Antibiotic binding domain of TipA-like multidrug resistance regulators"/>
    <property type="match status" value="1"/>
</dbReference>
<dbReference type="eggNOG" id="COG0789">
    <property type="taxonomic scope" value="Bacteria"/>
</dbReference>
<dbReference type="InterPro" id="IPR047057">
    <property type="entry name" value="MerR_fam"/>
</dbReference>
<feature type="region of interest" description="Disordered" evidence="2">
    <location>
        <begin position="72"/>
        <end position="108"/>
    </location>
</feature>
<evidence type="ECO:0000313" key="4">
    <source>
        <dbReference type="EMBL" id="SDS69585.1"/>
    </source>
</evidence>
<evidence type="ECO:0000313" key="5">
    <source>
        <dbReference type="Proteomes" id="UP000182126"/>
    </source>
</evidence>
<organism evidence="4 5">
    <name type="scientific">Microbacterium paraoxydans</name>
    <dbReference type="NCBI Taxonomy" id="199592"/>
    <lineage>
        <taxon>Bacteria</taxon>
        <taxon>Bacillati</taxon>
        <taxon>Actinomycetota</taxon>
        <taxon>Actinomycetes</taxon>
        <taxon>Micrococcales</taxon>
        <taxon>Microbacteriaceae</taxon>
        <taxon>Microbacterium</taxon>
    </lineage>
</organism>
<proteinExistence type="predicted"/>
<dbReference type="GO" id="GO:0003677">
    <property type="term" value="F:DNA binding"/>
    <property type="evidence" value="ECO:0007669"/>
    <property type="project" value="UniProtKB-KW"/>
</dbReference>
<feature type="compositionally biased region" description="Gly residues" evidence="2">
    <location>
        <begin position="86"/>
        <end position="106"/>
    </location>
</feature>
<dbReference type="GeneID" id="36301387"/>
<dbReference type="SUPFAM" id="SSF89082">
    <property type="entry name" value="Antibiotic binding domain of TipA-like multidrug resistance regulators"/>
    <property type="match status" value="1"/>
</dbReference>
<dbReference type="PANTHER" id="PTHR30204:SF93">
    <property type="entry name" value="HTH MERR-TYPE DOMAIN-CONTAINING PROTEIN"/>
    <property type="match status" value="1"/>
</dbReference>
<reference evidence="4 5" key="1">
    <citation type="submission" date="2016-10" db="EMBL/GenBank/DDBJ databases">
        <authorList>
            <person name="de Groot N.N."/>
        </authorList>
    </citation>
    <scope>NUCLEOTIDE SEQUENCE [LARGE SCALE GENOMIC DNA]</scope>
    <source>
        <strain evidence="4 5">DSM 15019</strain>
    </source>
</reference>
<accession>A0A1H1UAT1</accession>
<dbReference type="PROSITE" id="PS50937">
    <property type="entry name" value="HTH_MERR_2"/>
    <property type="match status" value="1"/>
</dbReference>
<dbReference type="InterPro" id="IPR036244">
    <property type="entry name" value="TipA-like_antibiotic-bd"/>
</dbReference>
<feature type="domain" description="HTH merR-type" evidence="3">
    <location>
        <begin position="5"/>
        <end position="74"/>
    </location>
</feature>
<feature type="compositionally biased region" description="Low complexity" evidence="2">
    <location>
        <begin position="75"/>
        <end position="85"/>
    </location>
</feature>
<sequence>MDEKDWSIQEIARLAGTTSRTLRHYDDIGLLPPSRIAANGYRHYDAASLVRLQRILLLRELGLGLPQIAEVLGPSTGSGTQVRGSGTQGGGSGTQGGGSGTQGGGSAAEASALETHLALLREEQTRLARQIASVESTITALRGGENLMAENMFDGFDHTQYKQEVEDRWGKKAYADSDRWWRGMSDAERAEWQQRVSDLGRDWIAAAESGIDPASAEAQELARRHVAWLTGIPGTPAAALRQGPDAGAKAYVIGLGEMYVADPRFGANYATSAGGTRGAEFVRDALRIYAEASL</sequence>
<dbReference type="PANTHER" id="PTHR30204">
    <property type="entry name" value="REDOX-CYCLING DRUG-SENSING TRANSCRIPTIONAL ACTIVATOR SOXR"/>
    <property type="match status" value="1"/>
</dbReference>
<dbReference type="CDD" id="cd01106">
    <property type="entry name" value="HTH_TipAL-Mta"/>
    <property type="match status" value="1"/>
</dbReference>
<dbReference type="Gene3D" id="1.10.1660.10">
    <property type="match status" value="1"/>
</dbReference>
<dbReference type="PRINTS" id="PR00040">
    <property type="entry name" value="HTHMERR"/>
</dbReference>
<dbReference type="InterPro" id="IPR000551">
    <property type="entry name" value="MerR-type_HTH_dom"/>
</dbReference>
<dbReference type="SMART" id="SM00422">
    <property type="entry name" value="HTH_MERR"/>
    <property type="match status" value="1"/>
</dbReference>
<dbReference type="GO" id="GO:0003700">
    <property type="term" value="F:DNA-binding transcription factor activity"/>
    <property type="evidence" value="ECO:0007669"/>
    <property type="project" value="InterPro"/>
</dbReference>
<dbReference type="InterPro" id="IPR009061">
    <property type="entry name" value="DNA-bd_dom_put_sf"/>
</dbReference>
<dbReference type="Pfam" id="PF13411">
    <property type="entry name" value="MerR_1"/>
    <property type="match status" value="1"/>
</dbReference>
<dbReference type="AlphaFoldDB" id="A0A1H1UAT1"/>
<keyword evidence="1" id="KW-0238">DNA-binding</keyword>
<name>A0A1H1UAT1_9MICO</name>
<dbReference type="Pfam" id="PF07739">
    <property type="entry name" value="TipAS"/>
    <property type="match status" value="1"/>
</dbReference>
<evidence type="ECO:0000256" key="2">
    <source>
        <dbReference type="SAM" id="MobiDB-lite"/>
    </source>
</evidence>